<dbReference type="Proteomes" id="UP001059971">
    <property type="component" value="Chromosome 1"/>
</dbReference>
<evidence type="ECO:0000256" key="2">
    <source>
        <dbReference type="ARBA" id="ARBA00022679"/>
    </source>
</evidence>
<dbReference type="InterPro" id="IPR037171">
    <property type="entry name" value="NagB/RpiA_transferase-like"/>
</dbReference>
<dbReference type="InterPro" id="IPR046433">
    <property type="entry name" value="ActCoA_hydro"/>
</dbReference>
<dbReference type="Pfam" id="PF02550">
    <property type="entry name" value="AcetylCoA_hydro"/>
    <property type="match status" value="1"/>
</dbReference>
<dbReference type="Pfam" id="PF13336">
    <property type="entry name" value="AcetylCoA_hyd_C"/>
    <property type="match status" value="1"/>
</dbReference>
<gene>
    <name evidence="5" type="primary">cat2</name>
    <name evidence="5" type="ORF">SBA_ch1_11180</name>
</gene>
<dbReference type="Gene3D" id="3.40.1080.10">
    <property type="entry name" value="Glutaconate Coenzyme A-transferase"/>
    <property type="match status" value="1"/>
</dbReference>
<name>A0ABN5W9G9_9SPHN</name>
<evidence type="ECO:0000256" key="1">
    <source>
        <dbReference type="ARBA" id="ARBA00009632"/>
    </source>
</evidence>
<evidence type="ECO:0000259" key="3">
    <source>
        <dbReference type="Pfam" id="PF02550"/>
    </source>
</evidence>
<dbReference type="InterPro" id="IPR038460">
    <property type="entry name" value="AcetylCoA_hyd_C_sf"/>
</dbReference>
<dbReference type="Gene3D" id="3.40.1080.20">
    <property type="entry name" value="Acetyl-CoA hydrolase/transferase C-terminal domain"/>
    <property type="match status" value="1"/>
</dbReference>
<reference evidence="5" key="1">
    <citation type="submission" date="2018-07" db="EMBL/GenBank/DDBJ databases">
        <title>Complete genome sequence of Sphingomonas bisphenolicum strain AO1, a bisphenol A degradative bacterium isolated from Japanese farm field.</title>
        <authorList>
            <person name="Murakami M."/>
            <person name="Koh M."/>
            <person name="Koba S."/>
            <person name="Matsumura Y."/>
        </authorList>
    </citation>
    <scope>NUCLEOTIDE SEQUENCE</scope>
    <source>
        <strain evidence="5">AO1</strain>
    </source>
</reference>
<keyword evidence="6" id="KW-1185">Reference proteome</keyword>
<dbReference type="RefSeq" id="WP_261936179.1">
    <property type="nucleotide sequence ID" value="NZ_AP018817.1"/>
</dbReference>
<sequence length="442" mass="46522">MTIKELYDAKRMSAQQAVALIPDGAQIAAGLAVSFPPALAAALADRVRAGALRDATLYAMLAPAASAAAILAPDLADRIRRISLFHGGVERANDALSATESDPSSGPLAELLPVPFHQIPRALTEHIGVDSFITTVSPMDANGYFSLGTDTDYALAVARSGTRLVVEVNPAMPYVHGDCLIHVSDVAALVEHHVPLCQTPSLPRNATDDAIGAIIAAMVEDGACLQMGIGAVPDAVCAALMSHRRLGIHTELLSPGLVSLIQAGVVDNSAKSLHPGKSVFTFAMGDQPLYDFLHDNPTLDARPVEYVNAPHVIAQNDAMLSVNATLQLDLSGACNSEFVNGRQYSGTGGQLDFVRGAYASKGGRSIIACHATAAKGTISRIVPWLDGPVTTPRTDTHIIVTEFGSADMKGKSLADRARALIAIAHPAFRDDLERAARERRIL</sequence>
<evidence type="ECO:0000313" key="6">
    <source>
        <dbReference type="Proteomes" id="UP001059971"/>
    </source>
</evidence>
<keyword evidence="2" id="KW-0808">Transferase</keyword>
<protein>
    <submittedName>
        <fullName evidence="5">4-hydroxybutyrate CoA-transferase</fullName>
    </submittedName>
</protein>
<organism evidence="5 6">
    <name type="scientific">Sphingomonas bisphenolicum</name>
    <dbReference type="NCBI Taxonomy" id="296544"/>
    <lineage>
        <taxon>Bacteria</taxon>
        <taxon>Pseudomonadati</taxon>
        <taxon>Pseudomonadota</taxon>
        <taxon>Alphaproteobacteria</taxon>
        <taxon>Sphingomonadales</taxon>
        <taxon>Sphingomonadaceae</taxon>
        <taxon>Sphingomonas</taxon>
    </lineage>
</organism>
<feature type="domain" description="Acetyl-CoA hydrolase/transferase N-terminal" evidence="3">
    <location>
        <begin position="7"/>
        <end position="193"/>
    </location>
</feature>
<dbReference type="EMBL" id="AP018817">
    <property type="protein sequence ID" value="BBF68918.1"/>
    <property type="molecule type" value="Genomic_DNA"/>
</dbReference>
<dbReference type="SUPFAM" id="SSF100950">
    <property type="entry name" value="NagB/RpiA/CoA transferase-like"/>
    <property type="match status" value="2"/>
</dbReference>
<evidence type="ECO:0000259" key="4">
    <source>
        <dbReference type="Pfam" id="PF13336"/>
    </source>
</evidence>
<dbReference type="Gene3D" id="3.30.750.70">
    <property type="entry name" value="4-hydroxybutyrate coenzyme like domains"/>
    <property type="match status" value="1"/>
</dbReference>
<dbReference type="PANTHER" id="PTHR21432">
    <property type="entry name" value="ACETYL-COA HYDROLASE-RELATED"/>
    <property type="match status" value="1"/>
</dbReference>
<proteinExistence type="inferred from homology"/>
<accession>A0ABN5W9G9</accession>
<dbReference type="InterPro" id="IPR026888">
    <property type="entry name" value="AcetylCoA_hyd_C"/>
</dbReference>
<comment type="similarity">
    <text evidence="1">Belongs to the acetyl-CoA hydrolase/transferase family.</text>
</comment>
<feature type="domain" description="Acetyl-CoA hydrolase/transferase C-terminal" evidence="4">
    <location>
        <begin position="285"/>
        <end position="436"/>
    </location>
</feature>
<dbReference type="PANTHER" id="PTHR21432:SF20">
    <property type="entry name" value="ACETYL-COA HYDROLASE"/>
    <property type="match status" value="1"/>
</dbReference>
<evidence type="ECO:0000313" key="5">
    <source>
        <dbReference type="EMBL" id="BBF68918.1"/>
    </source>
</evidence>
<dbReference type="InterPro" id="IPR003702">
    <property type="entry name" value="ActCoA_hydro_N"/>
</dbReference>